<evidence type="ECO:0000313" key="4">
    <source>
        <dbReference type="Proteomes" id="UP001054892"/>
    </source>
</evidence>
<dbReference type="EMBL" id="BQKM01000004">
    <property type="protein sequence ID" value="GJN52546.1"/>
    <property type="molecule type" value="Genomic_DNA"/>
</dbReference>
<evidence type="ECO:0000313" key="3">
    <source>
        <dbReference type="Proteomes" id="UP000509383"/>
    </source>
</evidence>
<dbReference type="AlphaFoldDB" id="A0A6J4EFR6"/>
<evidence type="ECO:0000313" key="1">
    <source>
        <dbReference type="EMBL" id="BCG27934.1"/>
    </source>
</evidence>
<dbReference type="Proteomes" id="UP001054892">
    <property type="component" value="Unassembled WGS sequence"/>
</dbReference>
<accession>A0A6J4EFR6</accession>
<gene>
    <name evidence="1" type="ORF">TUM18999_61250</name>
    <name evidence="2" type="ORF">TUM20286_22980</name>
</gene>
<name>A0A6J4EFR6_9PSED</name>
<dbReference type="RefSeq" id="WP_197970206.1">
    <property type="nucleotide sequence ID" value="NZ_AP023189.1"/>
</dbReference>
<dbReference type="KEGG" id="ptw:TUM18999_61250"/>
<protein>
    <submittedName>
        <fullName evidence="1">Uncharacterized protein</fullName>
    </submittedName>
</protein>
<reference evidence="1 3" key="1">
    <citation type="submission" date="2020-05" db="EMBL/GenBank/DDBJ databases">
        <title>Characterization of novel class B3 metallo-beta-lactamase from novel Pseudomonas species.</title>
        <authorList>
            <person name="Yamada K."/>
            <person name="Aoki K."/>
            <person name="Ishii Y."/>
        </authorList>
    </citation>
    <scope>NUCLEOTIDE SEQUENCE [LARGE SCALE GENOMIC DNA]</scope>
    <source>
        <strain evidence="1 3">TUM18999</strain>
        <strain evidence="2 4">TUM20286</strain>
    </source>
</reference>
<evidence type="ECO:0000313" key="2">
    <source>
        <dbReference type="EMBL" id="GJN52546.1"/>
    </source>
</evidence>
<dbReference type="EMBL" id="AP023189">
    <property type="protein sequence ID" value="BCG27934.1"/>
    <property type="molecule type" value="Genomic_DNA"/>
</dbReference>
<proteinExistence type="predicted"/>
<organism evidence="1 3">
    <name type="scientific">Pseudomonas tohonis</name>
    <dbReference type="NCBI Taxonomy" id="2725477"/>
    <lineage>
        <taxon>Bacteria</taxon>
        <taxon>Pseudomonadati</taxon>
        <taxon>Pseudomonadota</taxon>
        <taxon>Gammaproteobacteria</taxon>
        <taxon>Pseudomonadales</taxon>
        <taxon>Pseudomonadaceae</taxon>
        <taxon>Pseudomonas</taxon>
    </lineage>
</organism>
<dbReference type="Proteomes" id="UP000509383">
    <property type="component" value="Chromosome"/>
</dbReference>
<sequence length="282" mass="31053">MADRDGSTPWRQGDILLQDQLDAIGLSSDGSDSIAIVATHDCDLARPVELEPRVEIILGRIIEESALDGAFTCCKSLRRLHTGLTAGGTHLHADLDASGKIAVPKELLLRHAPSTQHLMSMEELNTFQIWLAARYRRAAFSDEFNDRLAKVGVAERLPRLLKGSGYSIPAIFFDVDSGEDVRRDGPDDPHELVITLLYSTGVDPGASLAIAERAKSDIEGLFRARCMRRNEGGAEVWQWIELVDVEVVADTALSYAQSQVLKKWQADYVSLRTDPHQPVLGI</sequence>
<keyword evidence="4" id="KW-1185">Reference proteome</keyword>